<comment type="caution">
    <text evidence="7">The sequence shown here is derived from an EMBL/GenBank/DDBJ whole genome shotgun (WGS) entry which is preliminary data.</text>
</comment>
<keyword evidence="3" id="KW-0732">Signal</keyword>
<evidence type="ECO:0000256" key="4">
    <source>
        <dbReference type="ARBA" id="ARBA00023180"/>
    </source>
</evidence>
<dbReference type="Pfam" id="PF13330">
    <property type="entry name" value="Mucin2_WxxW"/>
    <property type="match status" value="1"/>
</dbReference>
<dbReference type="AlphaFoldDB" id="A0A7J5X8V3"/>
<name>A0A7J5X8V3_DISMA</name>
<evidence type="ECO:0000313" key="7">
    <source>
        <dbReference type="EMBL" id="KAF3833263.1"/>
    </source>
</evidence>
<comment type="subcellular location">
    <subcellularLocation>
        <location evidence="1">Secreted</location>
    </subcellularLocation>
</comment>
<dbReference type="InterPro" id="IPR025155">
    <property type="entry name" value="WxxW_domain"/>
</dbReference>
<feature type="domain" description="WxxW" evidence="6">
    <location>
        <begin position="3"/>
        <end position="90"/>
    </location>
</feature>
<feature type="region of interest" description="Disordered" evidence="5">
    <location>
        <begin position="97"/>
        <end position="120"/>
    </location>
</feature>
<accession>A0A7J5X8V3</accession>
<evidence type="ECO:0000256" key="1">
    <source>
        <dbReference type="ARBA" id="ARBA00004613"/>
    </source>
</evidence>
<evidence type="ECO:0000313" key="8">
    <source>
        <dbReference type="Proteomes" id="UP000518266"/>
    </source>
</evidence>
<dbReference type="OrthoDB" id="8959861at2759"/>
<evidence type="ECO:0000256" key="5">
    <source>
        <dbReference type="SAM" id="MobiDB-lite"/>
    </source>
</evidence>
<evidence type="ECO:0000256" key="2">
    <source>
        <dbReference type="ARBA" id="ARBA00022525"/>
    </source>
</evidence>
<keyword evidence="4" id="KW-0325">Glycoprotein</keyword>
<evidence type="ECO:0000259" key="6">
    <source>
        <dbReference type="Pfam" id="PF13330"/>
    </source>
</evidence>
<keyword evidence="2" id="KW-0964">Secreted</keyword>
<proteinExistence type="predicted"/>
<keyword evidence="8" id="KW-1185">Reference proteome</keyword>
<dbReference type="Proteomes" id="UP000518266">
    <property type="component" value="Unassembled WGS sequence"/>
</dbReference>
<gene>
    <name evidence="7" type="ORF">F7725_026928</name>
</gene>
<reference evidence="7 8" key="1">
    <citation type="submission" date="2020-03" db="EMBL/GenBank/DDBJ databases">
        <title>Dissostichus mawsoni Genome sequencing and assembly.</title>
        <authorList>
            <person name="Park H."/>
        </authorList>
    </citation>
    <scope>NUCLEOTIDE SEQUENCE [LARGE SCALE GENOMIC DNA]</scope>
    <source>
        <strain evidence="7">DM0001</strain>
        <tissue evidence="7">Muscle</tissue>
    </source>
</reference>
<evidence type="ECO:0000256" key="3">
    <source>
        <dbReference type="ARBA" id="ARBA00022729"/>
    </source>
</evidence>
<protein>
    <recommendedName>
        <fullName evidence="6">WxxW domain-containing protein</fullName>
    </recommendedName>
</protein>
<dbReference type="EMBL" id="JAAKFY010000027">
    <property type="protein sequence ID" value="KAF3833263.1"/>
    <property type="molecule type" value="Genomic_DNA"/>
</dbReference>
<dbReference type="GO" id="GO:0005576">
    <property type="term" value="C:extracellular region"/>
    <property type="evidence" value="ECO:0007669"/>
    <property type="project" value="UniProtKB-SubCell"/>
</dbReference>
<organism evidence="7 8">
    <name type="scientific">Dissostichus mawsoni</name>
    <name type="common">Antarctic cod</name>
    <dbReference type="NCBI Taxonomy" id="36200"/>
    <lineage>
        <taxon>Eukaryota</taxon>
        <taxon>Metazoa</taxon>
        <taxon>Chordata</taxon>
        <taxon>Craniata</taxon>
        <taxon>Vertebrata</taxon>
        <taxon>Euteleostomi</taxon>
        <taxon>Actinopterygii</taxon>
        <taxon>Neopterygii</taxon>
        <taxon>Teleostei</taxon>
        <taxon>Neoteleostei</taxon>
        <taxon>Acanthomorphata</taxon>
        <taxon>Eupercaria</taxon>
        <taxon>Perciformes</taxon>
        <taxon>Notothenioidei</taxon>
        <taxon>Nototheniidae</taxon>
        <taxon>Dissostichus</taxon>
    </lineage>
</organism>
<sequence length="449" mass="51206">MWWSEWINLGKPTSGPNGGDDESIQKIISAGYHICSAPEEVQCRSILHPGLPMSEMGQTVTCNKDVGFICNNKQQGPKQQCFDYEIRLKCCGCQTPSTTGPTTPSTPSTTVTTTTPSTPSTTNNYNTLNYFNYRNNYNTLNYFNYRQLQNRLLLPPHNNYNTLNSFHYSNNYNTLNSFHYSNNYNTLNSFHYSNNYNTPTPSTTVTTTTPSTPPHSNNYNTLNYFHYIQLQHPQLFHYSNNYNTLNSFHSNNYNTLNSFHYSNNYNTLNSFHHSNNYNTLNSFHYSNNYNTLNSFHYSNNYNTLNSFHYSNNYNTLNSFHYIYNETDHDGYCYTGYCNESCHVVTIEQPCHHVYCFTLQGPKLWIVSDCTNATCINGSVSLAVPYQKPVVCANNFAAIKCWMMMDAAPTMNVNVSASGGEIPIMSHSMEPTMVFKATVPTGGERDLAQI</sequence>